<keyword evidence="1" id="KW-0805">Transcription regulation</keyword>
<dbReference type="RefSeq" id="WP_173814636.1">
    <property type="nucleotide sequence ID" value="NZ_JAAITX010000003.1"/>
</dbReference>
<dbReference type="EMBL" id="JAAITX010000003">
    <property type="protein sequence ID" value="NVH58388.1"/>
    <property type="molecule type" value="Genomic_DNA"/>
</dbReference>
<dbReference type="PROSITE" id="PS01124">
    <property type="entry name" value="HTH_ARAC_FAMILY_2"/>
    <property type="match status" value="1"/>
</dbReference>
<keyword evidence="7" id="KW-1185">Reference proteome</keyword>
<dbReference type="Pfam" id="PF12833">
    <property type="entry name" value="HTH_18"/>
    <property type="match status" value="1"/>
</dbReference>
<protein>
    <submittedName>
        <fullName evidence="6">Helix-turn-helix domain-containing protein</fullName>
    </submittedName>
</protein>
<proteinExistence type="predicted"/>
<dbReference type="SUPFAM" id="SSF46689">
    <property type="entry name" value="Homeodomain-like"/>
    <property type="match status" value="2"/>
</dbReference>
<comment type="caution">
    <text evidence="6">The sequence shown here is derived from an EMBL/GenBank/DDBJ whole genome shotgun (WGS) entry which is preliminary data.</text>
</comment>
<dbReference type="Gene3D" id="1.10.10.60">
    <property type="entry name" value="Homeodomain-like"/>
    <property type="match status" value="2"/>
</dbReference>
<dbReference type="Proteomes" id="UP000528555">
    <property type="component" value="Unassembled WGS sequence"/>
</dbReference>
<gene>
    <name evidence="6" type="ORF">G5A66_06960</name>
    <name evidence="5" type="ORF">G5A75_06980</name>
</gene>
<keyword evidence="3" id="KW-0804">Transcription</keyword>
<dbReference type="PANTHER" id="PTHR43280:SF2">
    <property type="entry name" value="HTH-TYPE TRANSCRIPTIONAL REGULATOR EXSA"/>
    <property type="match status" value="1"/>
</dbReference>
<reference evidence="7 8" key="1">
    <citation type="journal article" date="2020" name="Cell Host Microbe">
        <title>Functional and Genomic Variation between Human-Derived Isolates of Lachnospiraceae Reveals Inter- and Intra-Species Diversity.</title>
        <authorList>
            <person name="Sorbara M.T."/>
            <person name="Littmann E.R."/>
            <person name="Fontana E."/>
            <person name="Moody T.U."/>
            <person name="Kohout C.E."/>
            <person name="Gjonbalaj M."/>
            <person name="Eaton V."/>
            <person name="Seok R."/>
            <person name="Leiner I.M."/>
            <person name="Pamer E.G."/>
        </authorList>
    </citation>
    <scope>NUCLEOTIDE SEQUENCE [LARGE SCALE GENOMIC DNA]</scope>
    <source>
        <strain evidence="6 7">MSK.17.11</strain>
        <strain evidence="5 8">MSK.17.38</strain>
    </source>
</reference>
<dbReference type="InterPro" id="IPR018060">
    <property type="entry name" value="HTH_AraC"/>
</dbReference>
<dbReference type="Proteomes" id="UP000701680">
    <property type="component" value="Unassembled WGS sequence"/>
</dbReference>
<dbReference type="PANTHER" id="PTHR43280">
    <property type="entry name" value="ARAC-FAMILY TRANSCRIPTIONAL REGULATOR"/>
    <property type="match status" value="1"/>
</dbReference>
<dbReference type="EMBL" id="JAAIUO010000003">
    <property type="protein sequence ID" value="NSK14614.1"/>
    <property type="molecule type" value="Genomic_DNA"/>
</dbReference>
<dbReference type="AlphaFoldDB" id="A0A850HGT4"/>
<dbReference type="GO" id="GO:0003700">
    <property type="term" value="F:DNA-binding transcription factor activity"/>
    <property type="evidence" value="ECO:0007669"/>
    <property type="project" value="InterPro"/>
</dbReference>
<dbReference type="SMART" id="SM00342">
    <property type="entry name" value="HTH_ARAC"/>
    <property type="match status" value="1"/>
</dbReference>
<reference evidence="6" key="2">
    <citation type="submission" date="2020-02" db="EMBL/GenBank/DDBJ databases">
        <authorList>
            <person name="Littmann E."/>
            <person name="Sorbara M."/>
        </authorList>
    </citation>
    <scope>NUCLEOTIDE SEQUENCE</scope>
    <source>
        <strain evidence="6">MSK.17.11</strain>
        <strain evidence="5">MSK.17.38</strain>
    </source>
</reference>
<evidence type="ECO:0000313" key="8">
    <source>
        <dbReference type="Proteomes" id="UP000701680"/>
    </source>
</evidence>
<evidence type="ECO:0000256" key="3">
    <source>
        <dbReference type="ARBA" id="ARBA00023163"/>
    </source>
</evidence>
<evidence type="ECO:0000313" key="7">
    <source>
        <dbReference type="Proteomes" id="UP000528555"/>
    </source>
</evidence>
<dbReference type="GO" id="GO:0043565">
    <property type="term" value="F:sequence-specific DNA binding"/>
    <property type="evidence" value="ECO:0007669"/>
    <property type="project" value="InterPro"/>
</dbReference>
<evidence type="ECO:0000259" key="4">
    <source>
        <dbReference type="PROSITE" id="PS01124"/>
    </source>
</evidence>
<evidence type="ECO:0000313" key="5">
    <source>
        <dbReference type="EMBL" id="NSK14614.1"/>
    </source>
</evidence>
<sequence length="393" mass="46068">MEEHKSQYEEEGLGIVFSLKYLLLNAITGQLEENEQIENILKSRYEMEKKEKLAVFGVGLREDYCKAAEVVNIMLEDISSRNQTFRSFVVSFPYKQAFLMVIYKIDDLEEMRTYFERKVVPMLCGKIRETLICTWGTCEGIWGIRDVMLEMSKNVEWNLIFGRGVLISQSKIEEAKVLPIRYPIDLEKKIREVFVEVNREQFKHNLDLFRDYCINTPCSPGEIKEACVRYFLTAISVAKELGPLNKAYQAKDAIFAIIEAITWEEIERVAWACFEQMLSDMQKGKDEVSLLVRKTQQYIHEYYNQGITLEEIASRLHVSGEYLSTQFKKETGKSFTETIRKFRIEKIKELLRMSTLKLNQIAKMVGYSDPKYMSKVFKTEVGMRPTEYRKQKD</sequence>
<dbReference type="InterPro" id="IPR009057">
    <property type="entry name" value="Homeodomain-like_sf"/>
</dbReference>
<feature type="domain" description="HTH araC/xylS-type" evidence="4">
    <location>
        <begin position="293"/>
        <end position="391"/>
    </location>
</feature>
<organism evidence="6 7">
    <name type="scientific">Dorea phocaeensis</name>
    <dbReference type="NCBI Taxonomy" id="2040291"/>
    <lineage>
        <taxon>Bacteria</taxon>
        <taxon>Bacillati</taxon>
        <taxon>Bacillota</taxon>
        <taxon>Clostridia</taxon>
        <taxon>Lachnospirales</taxon>
        <taxon>Lachnospiraceae</taxon>
        <taxon>Dorea</taxon>
    </lineage>
</organism>
<evidence type="ECO:0000256" key="2">
    <source>
        <dbReference type="ARBA" id="ARBA00023125"/>
    </source>
</evidence>
<accession>A0A850HGT4</accession>
<name>A0A850HGT4_9FIRM</name>
<evidence type="ECO:0000256" key="1">
    <source>
        <dbReference type="ARBA" id="ARBA00023015"/>
    </source>
</evidence>
<keyword evidence="2" id="KW-0238">DNA-binding</keyword>
<evidence type="ECO:0000313" key="6">
    <source>
        <dbReference type="EMBL" id="NVH58388.1"/>
    </source>
</evidence>